<feature type="domain" description="Streptococcal pilin isopeptide linkage" evidence="7">
    <location>
        <begin position="1364"/>
        <end position="1468"/>
    </location>
</feature>
<dbReference type="Pfam" id="PF17802">
    <property type="entry name" value="SpaA"/>
    <property type="match status" value="1"/>
</dbReference>
<evidence type="ECO:0000313" key="10">
    <source>
        <dbReference type="EMBL" id="TCS80736.1"/>
    </source>
</evidence>
<keyword evidence="3 6" id="KW-0732">Signal</keyword>
<dbReference type="PANTHER" id="PTHR36108:SF13">
    <property type="entry name" value="COLOSSIN-B-RELATED"/>
    <property type="match status" value="1"/>
</dbReference>
<evidence type="ECO:0000256" key="2">
    <source>
        <dbReference type="ARBA" id="ARBA00022525"/>
    </source>
</evidence>
<proteinExistence type="inferred from homology"/>
<dbReference type="EMBL" id="SLZZ01000005">
    <property type="protein sequence ID" value="TCS80736.1"/>
    <property type="molecule type" value="Genomic_DNA"/>
</dbReference>
<dbReference type="InterPro" id="IPR041033">
    <property type="entry name" value="SpaA_PFL_dom_1"/>
</dbReference>
<protein>
    <submittedName>
        <fullName evidence="10">Pilin isopeptide linkage protein</fullName>
    </submittedName>
</protein>
<keyword evidence="2" id="KW-0964">Secreted</keyword>
<keyword evidence="5" id="KW-0472">Membrane</keyword>
<feature type="region of interest" description="Disordered" evidence="4">
    <location>
        <begin position="1582"/>
        <end position="1607"/>
    </location>
</feature>
<feature type="domain" description="Streptococcal pilin isopeptide linkage" evidence="7">
    <location>
        <begin position="1477"/>
        <end position="1579"/>
    </location>
</feature>
<dbReference type="OrthoDB" id="3194789at2"/>
<dbReference type="NCBIfam" id="TIGR03786">
    <property type="entry name" value="strep_pil_rpt"/>
    <property type="match status" value="2"/>
</dbReference>
<feature type="transmembrane region" description="Helical" evidence="5">
    <location>
        <begin position="1614"/>
        <end position="1633"/>
    </location>
</feature>
<dbReference type="InterPro" id="IPR055382">
    <property type="entry name" value="DUF7601"/>
</dbReference>
<reference evidence="10 11" key="1">
    <citation type="submission" date="2019-03" db="EMBL/GenBank/DDBJ databases">
        <title>Genomic Encyclopedia of Type Strains, Phase IV (KMG-IV): sequencing the most valuable type-strain genomes for metagenomic binning, comparative biology and taxonomic classification.</title>
        <authorList>
            <person name="Goeker M."/>
        </authorList>
    </citation>
    <scope>NUCLEOTIDE SEQUENCE [LARGE SCALE GENOMIC DNA]</scope>
    <source>
        <strain evidence="10 11">DSM 29489</strain>
    </source>
</reference>
<dbReference type="InterPro" id="IPR008966">
    <property type="entry name" value="Adhesion_dom_sf"/>
</dbReference>
<name>A0A4R3KC06_9FIRM</name>
<keyword evidence="11" id="KW-1185">Reference proteome</keyword>
<gene>
    <name evidence="10" type="ORF">EDD59_105118</name>
</gene>
<comment type="similarity">
    <text evidence="1">Belongs to the serine-aspartate repeat-containing protein (SDr) family.</text>
</comment>
<evidence type="ECO:0000256" key="3">
    <source>
        <dbReference type="ARBA" id="ARBA00022729"/>
    </source>
</evidence>
<feature type="domain" description="DUF7601" evidence="9">
    <location>
        <begin position="1242"/>
        <end position="1356"/>
    </location>
</feature>
<comment type="caution">
    <text evidence="10">The sequence shown here is derived from an EMBL/GenBank/DDBJ whole genome shotgun (WGS) entry which is preliminary data.</text>
</comment>
<dbReference type="Gene3D" id="2.60.40.3050">
    <property type="match status" value="2"/>
</dbReference>
<dbReference type="RefSeq" id="WP_132379675.1">
    <property type="nucleotide sequence ID" value="NZ_SLZZ01000005.1"/>
</dbReference>
<feature type="signal peptide" evidence="6">
    <location>
        <begin position="1"/>
        <end position="31"/>
    </location>
</feature>
<evidence type="ECO:0000256" key="6">
    <source>
        <dbReference type="SAM" id="SignalP"/>
    </source>
</evidence>
<feature type="domain" description="SpaA-like prealbumin fold" evidence="8">
    <location>
        <begin position="1134"/>
        <end position="1221"/>
    </location>
</feature>
<dbReference type="InterPro" id="IPR022464">
    <property type="entry name" value="Strep_pil_isopept_link"/>
</dbReference>
<dbReference type="PANTHER" id="PTHR36108">
    <property type="entry name" value="COLOSSIN-B-RELATED"/>
    <property type="match status" value="1"/>
</dbReference>
<evidence type="ECO:0000259" key="9">
    <source>
        <dbReference type="Pfam" id="PF24547"/>
    </source>
</evidence>
<evidence type="ECO:0000313" key="11">
    <source>
        <dbReference type="Proteomes" id="UP000295726"/>
    </source>
</evidence>
<evidence type="ECO:0000256" key="1">
    <source>
        <dbReference type="ARBA" id="ARBA00007257"/>
    </source>
</evidence>
<organism evidence="10 11">
    <name type="scientific">Muricomes intestini</name>
    <dbReference type="NCBI Taxonomy" id="1796634"/>
    <lineage>
        <taxon>Bacteria</taxon>
        <taxon>Bacillati</taxon>
        <taxon>Bacillota</taxon>
        <taxon>Clostridia</taxon>
        <taxon>Lachnospirales</taxon>
        <taxon>Lachnospiraceae</taxon>
        <taxon>Muricomes</taxon>
    </lineage>
</organism>
<evidence type="ECO:0000259" key="8">
    <source>
        <dbReference type="Pfam" id="PF17802"/>
    </source>
</evidence>
<sequence length="1639" mass="176607">MIRKRKRRAVISWIMTLLMMFSVLPMNIVHAENVGTDKTSVLIDITAAVSQNEAAITEGSTISRTEAVSIAVSFGIPVGGEDASPQALVKKGDTAAFHLATGFNLAAKTNIDLTTAGGLTIGHVSFAKDDSTGGITANVIFDGDDRAFDETQGNVTGGFHLNLTYDASGDSGSAGEHSVSILDKTYTVTIPEEKTEVEEQVKRSASVQAGGNDVTSLLTGVTASVKQEGNEVQPGDVLLDDKAIRVEVSFGVPVLGDGPGPHVEKGDYALILLSDALKVPSSTESIPLRNADGIVVGHIIFVEADGKVTARVDFDGADEVFDGTNEGVSAAFNAEFEFSEEGGESGVGDKIIAIVDHEYKLEKPPVETEYTLTKSGEVQPDQTVEWTVKVSGKKGTNDVDLAGYELRDDLTDVGDYVPDSFKLNGSSVAGPSVTDGKLSYTFPENSMGDQTVKFKTKIPDNKYFANGQQWINNKAELYDEDEYKTENSGNVTFTPEWIKKTGESNEDGSSGVYNPKDRTITWTITVNQMEAALKNPVLRDLLPEGLTLDKATVQYWDSTIDDWGSEQSITPVDSNYAIGNKTDGSGRILDTQALLTIVTKVPNGEYAADITTYTNTAYISWDGYTGEGEGISSGGFGVGIGYNAIEKSGTISDKDNQTITWTVTVDPKGQTIPEMKVYDLLLYGKSGSVKLEDLTIAGIDDKVKGRLTPQYNQRYAGSFSGAEAGLTEQVLPVMNGTEQVGELLVVTGFDTSKKTFTFDSIVTDPDIFAGNKSAEVLNTAALFSANTRLNGADAEVPYPSNMLKKELIKRGHTEDPAGGVNDILTNGDAGFDYEDKSAIFRISVNADGLDLTNATGKALGKVTVTDTLPAGWELAEILPGEDYLIFDGNKNVSSNSVTATDTTPDTVAGLDYTKTKNSITFTFENLNKPYVILVKAKPNAETLEKYFSKNGSYTATNSVKLTADNWETGIESTRKVTITSSLLSKTAALAEEGVVHWSVEYKPYKLENRYTKIEDTLPIGMELRTDASGNLILDGNIIVTELTMKTDGSYEDGAAVTPVIGENVFYDRTTRVLTFMIPDSVKAYRFTYLTDVTGEPGTVTNQAKLYGESEVQESTGKNYQITDRDGRATMRRSGWIEIAKIDGATKTPLSGVEFTIFALDGTTVIRQGRTEADGTLKLRGLPDGDYILMETDAPAGYTPDSREHSLSVVREDSATITCSIDGKTGDDANLVTIKNYQEGTAGELTLSKMVTGEAADKTKAFDFTITLKDVDGNAINGTYSYIGKRVPAGDIEIKDGKGTISLTDGQSITIAGIPKGTGYTIKEADYSEEGYVSESTGSTGTIVEDETQKAAFTNTRVPASVVLEVQKVLDGKNLTEGAFSFELKDEEGNTIQTKTNALDGKITFDEISYDTVGEHRYTIQEVSGDEAGVIYDTNVISITVKVEVGEEGKLIATPVYNEGNQTFNNTYKPAEDSIILWAQKVLEGQNLNAGNFSFELKDQEGQVLQTKENDAQGKIYFDPIEYTKAGTYQYTIQEVPGDMTGITYDTHVVNVTVTVEDKDAQLSAAAVYEGGQTFTNTYKQLEKGKIDSPKKPNTGKKDTSKAKTPKTGDSHLPLMYGVILLISAGVLLTVLGIKRKRRS</sequence>
<evidence type="ECO:0000256" key="5">
    <source>
        <dbReference type="SAM" id="Phobius"/>
    </source>
</evidence>
<dbReference type="Gene3D" id="2.60.40.1140">
    <property type="entry name" value="Collagen-binding surface protein Cna, B-type domain"/>
    <property type="match status" value="1"/>
</dbReference>
<feature type="chain" id="PRO_5020532684" evidence="6">
    <location>
        <begin position="32"/>
        <end position="1639"/>
    </location>
</feature>
<dbReference type="Proteomes" id="UP000295726">
    <property type="component" value="Unassembled WGS sequence"/>
</dbReference>
<evidence type="ECO:0000259" key="7">
    <source>
        <dbReference type="Pfam" id="PF12892"/>
    </source>
</evidence>
<keyword evidence="5" id="KW-0812">Transmembrane</keyword>
<dbReference type="Pfam" id="PF12892">
    <property type="entry name" value="FctA"/>
    <property type="match status" value="2"/>
</dbReference>
<dbReference type="SUPFAM" id="SSF49401">
    <property type="entry name" value="Bacterial adhesins"/>
    <property type="match status" value="3"/>
</dbReference>
<dbReference type="Gene3D" id="2.60.40.10">
    <property type="entry name" value="Immunoglobulins"/>
    <property type="match status" value="1"/>
</dbReference>
<dbReference type="InterPro" id="IPR038174">
    <property type="entry name" value="Strep_pil_link_sf"/>
</dbReference>
<dbReference type="InterPro" id="IPR013783">
    <property type="entry name" value="Ig-like_fold"/>
</dbReference>
<accession>A0A4R3KC06</accession>
<keyword evidence="5" id="KW-1133">Transmembrane helix</keyword>
<dbReference type="Pfam" id="PF24547">
    <property type="entry name" value="DUF7601"/>
    <property type="match status" value="1"/>
</dbReference>
<evidence type="ECO:0000256" key="4">
    <source>
        <dbReference type="SAM" id="MobiDB-lite"/>
    </source>
</evidence>
<dbReference type="Gene3D" id="2.60.40.740">
    <property type="match status" value="2"/>
</dbReference>
<dbReference type="SUPFAM" id="SSF49478">
    <property type="entry name" value="Cna protein B-type domain"/>
    <property type="match status" value="1"/>
</dbReference>